<sequence length="82" mass="9166">MAKELTGTVVSTKMAQTAVVSVLRKVRHPLYRKTMSRTKRYKAHINVVTAAMGDTVVIREVRPISKDTHFLVVANMTTPAKK</sequence>
<keyword evidence="4 6" id="KW-0689">Ribosomal protein</keyword>
<evidence type="ECO:0000256" key="7">
    <source>
        <dbReference type="RuleBase" id="RU003872"/>
    </source>
</evidence>
<dbReference type="GO" id="GO:0006412">
    <property type="term" value="P:translation"/>
    <property type="evidence" value="ECO:0007669"/>
    <property type="project" value="UniProtKB-UniRule"/>
</dbReference>
<dbReference type="PRINTS" id="PR00973">
    <property type="entry name" value="RIBOSOMALS17"/>
</dbReference>
<evidence type="ECO:0000313" key="8">
    <source>
        <dbReference type="EMBL" id="OGK53578.1"/>
    </source>
</evidence>
<dbReference type="InterPro" id="IPR019984">
    <property type="entry name" value="Ribosomal_uS17_bact/chlr"/>
</dbReference>
<dbReference type="PROSITE" id="PS00056">
    <property type="entry name" value="RIBOSOMAL_S17"/>
    <property type="match status" value="1"/>
</dbReference>
<evidence type="ECO:0000256" key="2">
    <source>
        <dbReference type="ARBA" id="ARBA00022730"/>
    </source>
</evidence>
<dbReference type="SUPFAM" id="SSF50249">
    <property type="entry name" value="Nucleic acid-binding proteins"/>
    <property type="match status" value="1"/>
</dbReference>
<dbReference type="CDD" id="cd00364">
    <property type="entry name" value="Ribosomal_uS17"/>
    <property type="match status" value="1"/>
</dbReference>
<dbReference type="GO" id="GO:0019843">
    <property type="term" value="F:rRNA binding"/>
    <property type="evidence" value="ECO:0007669"/>
    <property type="project" value="UniProtKB-UniRule"/>
</dbReference>
<dbReference type="PANTHER" id="PTHR10744:SF1">
    <property type="entry name" value="SMALL RIBOSOMAL SUBUNIT PROTEIN US17M"/>
    <property type="match status" value="1"/>
</dbReference>
<comment type="subunit">
    <text evidence="6">Part of the 30S ribosomal subunit.</text>
</comment>
<accession>A0A1F7JDA4</accession>
<dbReference type="GO" id="GO:0003735">
    <property type="term" value="F:structural constituent of ribosome"/>
    <property type="evidence" value="ECO:0007669"/>
    <property type="project" value="InterPro"/>
</dbReference>
<dbReference type="InterPro" id="IPR019979">
    <property type="entry name" value="Ribosomal_uS17_CS"/>
</dbReference>
<evidence type="ECO:0000256" key="1">
    <source>
        <dbReference type="ARBA" id="ARBA00010254"/>
    </source>
</evidence>
<comment type="similarity">
    <text evidence="1 6 7">Belongs to the universal ribosomal protein uS17 family.</text>
</comment>
<dbReference type="GO" id="GO:0022627">
    <property type="term" value="C:cytosolic small ribosomal subunit"/>
    <property type="evidence" value="ECO:0007669"/>
    <property type="project" value="TreeGrafter"/>
</dbReference>
<dbReference type="Proteomes" id="UP000178486">
    <property type="component" value="Unassembled WGS sequence"/>
</dbReference>
<proteinExistence type="inferred from homology"/>
<protein>
    <recommendedName>
        <fullName evidence="6">Small ribosomal subunit protein uS17</fullName>
    </recommendedName>
</protein>
<evidence type="ECO:0000313" key="9">
    <source>
        <dbReference type="Proteomes" id="UP000178486"/>
    </source>
</evidence>
<keyword evidence="5 6" id="KW-0687">Ribonucleoprotein</keyword>
<dbReference type="InterPro" id="IPR012340">
    <property type="entry name" value="NA-bd_OB-fold"/>
</dbReference>
<evidence type="ECO:0000256" key="3">
    <source>
        <dbReference type="ARBA" id="ARBA00022884"/>
    </source>
</evidence>
<gene>
    <name evidence="6" type="primary">rpsQ</name>
    <name evidence="8" type="ORF">A3B56_01245</name>
</gene>
<keyword evidence="3 6" id="KW-0694">RNA-binding</keyword>
<dbReference type="InterPro" id="IPR000266">
    <property type="entry name" value="Ribosomal_uS17"/>
</dbReference>
<dbReference type="Pfam" id="PF00366">
    <property type="entry name" value="Ribosomal_S17"/>
    <property type="match status" value="1"/>
</dbReference>
<comment type="function">
    <text evidence="6">One of the primary rRNA binding proteins, it binds specifically to the 5'-end of 16S ribosomal RNA.</text>
</comment>
<dbReference type="HAMAP" id="MF_01345_B">
    <property type="entry name" value="Ribosomal_uS17_B"/>
    <property type="match status" value="1"/>
</dbReference>
<name>A0A1F7JDA4_9BACT</name>
<dbReference type="EMBL" id="MGAU01000056">
    <property type="protein sequence ID" value="OGK53578.1"/>
    <property type="molecule type" value="Genomic_DNA"/>
</dbReference>
<reference evidence="8 9" key="1">
    <citation type="journal article" date="2016" name="Nat. Commun.">
        <title>Thousands of microbial genomes shed light on interconnected biogeochemical processes in an aquifer system.</title>
        <authorList>
            <person name="Anantharaman K."/>
            <person name="Brown C.T."/>
            <person name="Hug L.A."/>
            <person name="Sharon I."/>
            <person name="Castelle C.J."/>
            <person name="Probst A.J."/>
            <person name="Thomas B.C."/>
            <person name="Singh A."/>
            <person name="Wilkins M.J."/>
            <person name="Karaoz U."/>
            <person name="Brodie E.L."/>
            <person name="Williams K.H."/>
            <person name="Hubbard S.S."/>
            <person name="Banfield J.F."/>
        </authorList>
    </citation>
    <scope>NUCLEOTIDE SEQUENCE [LARGE SCALE GENOMIC DNA]</scope>
</reference>
<dbReference type="AlphaFoldDB" id="A0A1F7JDA4"/>
<dbReference type="PANTHER" id="PTHR10744">
    <property type="entry name" value="40S RIBOSOMAL PROTEIN S11 FAMILY MEMBER"/>
    <property type="match status" value="1"/>
</dbReference>
<evidence type="ECO:0000256" key="6">
    <source>
        <dbReference type="HAMAP-Rule" id="MF_01345"/>
    </source>
</evidence>
<organism evidence="8 9">
    <name type="scientific">Candidatus Roizmanbacteria bacterium RIFCSPLOWO2_01_FULL_45_11</name>
    <dbReference type="NCBI Taxonomy" id="1802070"/>
    <lineage>
        <taxon>Bacteria</taxon>
        <taxon>Candidatus Roizmaniibacteriota</taxon>
    </lineage>
</organism>
<comment type="caution">
    <text evidence="8">The sequence shown here is derived from an EMBL/GenBank/DDBJ whole genome shotgun (WGS) entry which is preliminary data.</text>
</comment>
<evidence type="ECO:0000256" key="4">
    <source>
        <dbReference type="ARBA" id="ARBA00022980"/>
    </source>
</evidence>
<dbReference type="Gene3D" id="2.40.50.140">
    <property type="entry name" value="Nucleic acid-binding proteins"/>
    <property type="match status" value="1"/>
</dbReference>
<dbReference type="NCBIfam" id="NF004123">
    <property type="entry name" value="PRK05610.1"/>
    <property type="match status" value="1"/>
</dbReference>
<evidence type="ECO:0000256" key="5">
    <source>
        <dbReference type="ARBA" id="ARBA00023274"/>
    </source>
</evidence>
<keyword evidence="2 6" id="KW-0699">rRNA-binding</keyword>